<dbReference type="GO" id="GO:0003677">
    <property type="term" value="F:DNA binding"/>
    <property type="evidence" value="ECO:0007669"/>
    <property type="project" value="InterPro"/>
</dbReference>
<name>A0A363NNM8_9SPHI</name>
<feature type="domain" description="RNA polymerase sigma-70 region 2" evidence="5">
    <location>
        <begin position="37"/>
        <end position="92"/>
    </location>
</feature>
<keyword evidence="2" id="KW-0805">Transcription regulation</keyword>
<sequence length="182" mass="20834">MSNQIDPVSEILIALLKKGDHFAMEQIFNLYWETIFDAALKKTGEENVAQDITQEIFISLWENRERIALSGDLSAYLHGAVKFKVINYFRNNTVKNGHQAEFATLMNQQYADAADDKIILQDAQQKVEEALMQLPERMRQVVLMSRKQEKSIKEIATELNISVQTVKNQITSAMKLLKKSLS</sequence>
<dbReference type="Gene3D" id="1.10.1740.10">
    <property type="match status" value="1"/>
</dbReference>
<dbReference type="EMBL" id="QCXX01000007">
    <property type="protein sequence ID" value="PUV22392.1"/>
    <property type="molecule type" value="Genomic_DNA"/>
</dbReference>
<dbReference type="InterPro" id="IPR013324">
    <property type="entry name" value="RNA_pol_sigma_r3/r4-like"/>
</dbReference>
<dbReference type="InterPro" id="IPR014327">
    <property type="entry name" value="RNA_pol_sigma70_bacteroid"/>
</dbReference>
<dbReference type="Pfam" id="PF04542">
    <property type="entry name" value="Sigma70_r2"/>
    <property type="match status" value="1"/>
</dbReference>
<dbReference type="Gene3D" id="1.10.10.10">
    <property type="entry name" value="Winged helix-like DNA-binding domain superfamily/Winged helix DNA-binding domain"/>
    <property type="match status" value="1"/>
</dbReference>
<dbReference type="Proteomes" id="UP000250831">
    <property type="component" value="Unassembled WGS sequence"/>
</dbReference>
<evidence type="ECO:0000256" key="4">
    <source>
        <dbReference type="ARBA" id="ARBA00023163"/>
    </source>
</evidence>
<evidence type="ECO:0000313" key="7">
    <source>
        <dbReference type="EMBL" id="PUV22392.1"/>
    </source>
</evidence>
<dbReference type="NCBIfam" id="TIGR02937">
    <property type="entry name" value="sigma70-ECF"/>
    <property type="match status" value="1"/>
</dbReference>
<dbReference type="GO" id="GO:0016987">
    <property type="term" value="F:sigma factor activity"/>
    <property type="evidence" value="ECO:0007669"/>
    <property type="project" value="UniProtKB-KW"/>
</dbReference>
<dbReference type="CDD" id="cd06171">
    <property type="entry name" value="Sigma70_r4"/>
    <property type="match status" value="1"/>
</dbReference>
<dbReference type="NCBIfam" id="TIGR02985">
    <property type="entry name" value="Sig70_bacteroi1"/>
    <property type="match status" value="1"/>
</dbReference>
<dbReference type="InterPro" id="IPR013325">
    <property type="entry name" value="RNA_pol_sigma_r2"/>
</dbReference>
<dbReference type="InterPro" id="IPR013249">
    <property type="entry name" value="RNA_pol_sigma70_r4_t2"/>
</dbReference>
<evidence type="ECO:0000259" key="6">
    <source>
        <dbReference type="Pfam" id="PF08281"/>
    </source>
</evidence>
<dbReference type="InterPro" id="IPR039425">
    <property type="entry name" value="RNA_pol_sigma-70-like"/>
</dbReference>
<dbReference type="InterPro" id="IPR036388">
    <property type="entry name" value="WH-like_DNA-bd_sf"/>
</dbReference>
<evidence type="ECO:0000256" key="3">
    <source>
        <dbReference type="ARBA" id="ARBA00023082"/>
    </source>
</evidence>
<protein>
    <recommendedName>
        <fullName evidence="9">RNA polymerase sigma-70 factor</fullName>
    </recommendedName>
</protein>
<dbReference type="InterPro" id="IPR007627">
    <property type="entry name" value="RNA_pol_sigma70_r2"/>
</dbReference>
<comment type="caution">
    <text evidence="7">The sequence shown here is derived from an EMBL/GenBank/DDBJ whole genome shotgun (WGS) entry which is preliminary data.</text>
</comment>
<dbReference type="InterPro" id="IPR014284">
    <property type="entry name" value="RNA_pol_sigma-70_dom"/>
</dbReference>
<evidence type="ECO:0000313" key="8">
    <source>
        <dbReference type="Proteomes" id="UP000250831"/>
    </source>
</evidence>
<gene>
    <name evidence="7" type="ORF">DCO56_22835</name>
</gene>
<keyword evidence="4" id="KW-0804">Transcription</keyword>
<evidence type="ECO:0000259" key="5">
    <source>
        <dbReference type="Pfam" id="PF04542"/>
    </source>
</evidence>
<dbReference type="Pfam" id="PF08281">
    <property type="entry name" value="Sigma70_r4_2"/>
    <property type="match status" value="1"/>
</dbReference>
<dbReference type="SUPFAM" id="SSF88659">
    <property type="entry name" value="Sigma3 and sigma4 domains of RNA polymerase sigma factors"/>
    <property type="match status" value="1"/>
</dbReference>
<comment type="similarity">
    <text evidence="1">Belongs to the sigma-70 factor family. ECF subfamily.</text>
</comment>
<accession>A0A363NNM8</accession>
<reference evidence="7 8" key="1">
    <citation type="submission" date="2018-04" db="EMBL/GenBank/DDBJ databases">
        <title>Sphingobacterium sp. M46 Genome.</title>
        <authorList>
            <person name="Cheng J."/>
            <person name="Li Y."/>
        </authorList>
    </citation>
    <scope>NUCLEOTIDE SEQUENCE [LARGE SCALE GENOMIC DNA]</scope>
    <source>
        <strain evidence="7 8">M46</strain>
    </source>
</reference>
<evidence type="ECO:0000256" key="1">
    <source>
        <dbReference type="ARBA" id="ARBA00010641"/>
    </source>
</evidence>
<dbReference type="GO" id="GO:0006352">
    <property type="term" value="P:DNA-templated transcription initiation"/>
    <property type="evidence" value="ECO:0007669"/>
    <property type="project" value="InterPro"/>
</dbReference>
<keyword evidence="3" id="KW-0731">Sigma factor</keyword>
<dbReference type="PANTHER" id="PTHR43133">
    <property type="entry name" value="RNA POLYMERASE ECF-TYPE SIGMA FACTO"/>
    <property type="match status" value="1"/>
</dbReference>
<dbReference type="AlphaFoldDB" id="A0A363NNM8"/>
<proteinExistence type="inferred from homology"/>
<dbReference type="PANTHER" id="PTHR43133:SF46">
    <property type="entry name" value="RNA POLYMERASE SIGMA-70 FACTOR ECF SUBFAMILY"/>
    <property type="match status" value="1"/>
</dbReference>
<evidence type="ECO:0008006" key="9">
    <source>
        <dbReference type="Google" id="ProtNLM"/>
    </source>
</evidence>
<organism evidence="7 8">
    <name type="scientific">Sphingobacterium athyrii</name>
    <dbReference type="NCBI Taxonomy" id="2152717"/>
    <lineage>
        <taxon>Bacteria</taxon>
        <taxon>Pseudomonadati</taxon>
        <taxon>Bacteroidota</taxon>
        <taxon>Sphingobacteriia</taxon>
        <taxon>Sphingobacteriales</taxon>
        <taxon>Sphingobacteriaceae</taxon>
        <taxon>Sphingobacterium</taxon>
    </lineage>
</organism>
<feature type="domain" description="RNA polymerase sigma factor 70 region 4 type 2" evidence="6">
    <location>
        <begin position="125"/>
        <end position="177"/>
    </location>
</feature>
<evidence type="ECO:0000256" key="2">
    <source>
        <dbReference type="ARBA" id="ARBA00023015"/>
    </source>
</evidence>
<keyword evidence="8" id="KW-1185">Reference proteome</keyword>
<dbReference type="SUPFAM" id="SSF88946">
    <property type="entry name" value="Sigma2 domain of RNA polymerase sigma factors"/>
    <property type="match status" value="1"/>
</dbReference>